<dbReference type="Gene3D" id="2.40.30.170">
    <property type="match status" value="1"/>
</dbReference>
<evidence type="ECO:0000259" key="7">
    <source>
        <dbReference type="Pfam" id="PF25954"/>
    </source>
</evidence>
<gene>
    <name evidence="8" type="ORF">WKV53_16205</name>
</gene>
<feature type="coiled-coil region" evidence="5">
    <location>
        <begin position="197"/>
        <end position="224"/>
    </location>
</feature>
<dbReference type="InterPro" id="IPR058625">
    <property type="entry name" value="MdtA-like_BSH"/>
</dbReference>
<accession>A0ABU9AZ87</accession>
<evidence type="ECO:0000256" key="5">
    <source>
        <dbReference type="SAM" id="Coils"/>
    </source>
</evidence>
<sequence length="374" mass="39406">MSESIHPEDAVAYPATRKKRRPLLTVGVLALLGCGLAWSVHTAQLAFSTEKTDDAYITGRVHRIAAGVEGPLLEVVADDNEEVKSGQVLARIDPKEYEILEKQAIAALEQAKAGELQAQAAASEARASSRQADANISMAEAEVLQGRSKLDLAQSTDQRNDKLLRGSMHAISQAESDVSRSDVAAAEAIVAAGEAKLAAAQAGKEAAQSSIQSAEARVVSAQADIAAGKAAIEEARRKIELTTVTAPAAGRVGNKNAESGNRVQKGQPLYALVEEDYWIVGNFKETQLKNMKEGQAVDIAVDALGGKHFKGTIDGLAPATGAQFALLPPDNATGNFTKVVQRVPVKITFDRESIRGSEALLRAGLSAVVRVSVN</sequence>
<keyword evidence="2" id="KW-0812">Transmembrane</keyword>
<evidence type="ECO:0000256" key="1">
    <source>
        <dbReference type="ARBA" id="ARBA00004167"/>
    </source>
</evidence>
<evidence type="ECO:0000256" key="2">
    <source>
        <dbReference type="ARBA" id="ARBA00022692"/>
    </source>
</evidence>
<organism evidence="8 9">
    <name type="scientific">Luteolibacter soli</name>
    <dbReference type="NCBI Taxonomy" id="3135280"/>
    <lineage>
        <taxon>Bacteria</taxon>
        <taxon>Pseudomonadati</taxon>
        <taxon>Verrucomicrobiota</taxon>
        <taxon>Verrucomicrobiia</taxon>
        <taxon>Verrucomicrobiales</taxon>
        <taxon>Verrucomicrobiaceae</taxon>
        <taxon>Luteolibacter</taxon>
    </lineage>
</organism>
<dbReference type="SUPFAM" id="SSF111369">
    <property type="entry name" value="HlyD-like secretion proteins"/>
    <property type="match status" value="2"/>
</dbReference>
<evidence type="ECO:0000259" key="6">
    <source>
        <dbReference type="Pfam" id="PF25917"/>
    </source>
</evidence>
<reference evidence="8 9" key="1">
    <citation type="submission" date="2024-04" db="EMBL/GenBank/DDBJ databases">
        <title>Luteolibacter sp. isolated from soil.</title>
        <authorList>
            <person name="An J."/>
        </authorList>
    </citation>
    <scope>NUCLEOTIDE SEQUENCE [LARGE SCALE GENOMIC DNA]</scope>
    <source>
        <strain evidence="8 9">Y139</strain>
    </source>
</reference>
<dbReference type="Gene3D" id="1.10.287.470">
    <property type="entry name" value="Helix hairpin bin"/>
    <property type="match status" value="2"/>
</dbReference>
<feature type="domain" description="Multidrug resistance protein MdtA-like barrel-sandwich hybrid" evidence="6">
    <location>
        <begin position="63"/>
        <end position="273"/>
    </location>
</feature>
<feature type="domain" description="CusB-like beta-barrel" evidence="7">
    <location>
        <begin position="278"/>
        <end position="320"/>
    </location>
</feature>
<dbReference type="Pfam" id="PF25917">
    <property type="entry name" value="BSH_RND"/>
    <property type="match status" value="1"/>
</dbReference>
<dbReference type="RefSeq" id="WP_341405815.1">
    <property type="nucleotide sequence ID" value="NZ_JBBUKT010000006.1"/>
</dbReference>
<protein>
    <submittedName>
        <fullName evidence="8">HlyD family secretion protein</fullName>
    </submittedName>
</protein>
<dbReference type="InterPro" id="IPR050739">
    <property type="entry name" value="MFP"/>
</dbReference>
<keyword evidence="9" id="KW-1185">Reference proteome</keyword>
<dbReference type="Proteomes" id="UP001371305">
    <property type="component" value="Unassembled WGS sequence"/>
</dbReference>
<keyword evidence="3" id="KW-1133">Transmembrane helix</keyword>
<keyword evidence="4" id="KW-0472">Membrane</keyword>
<evidence type="ECO:0000256" key="3">
    <source>
        <dbReference type="ARBA" id="ARBA00022989"/>
    </source>
</evidence>
<dbReference type="Pfam" id="PF25954">
    <property type="entry name" value="Beta-barrel_RND_2"/>
    <property type="match status" value="1"/>
</dbReference>
<dbReference type="PANTHER" id="PTHR30386:SF26">
    <property type="entry name" value="TRANSPORT PROTEIN COMB"/>
    <property type="match status" value="1"/>
</dbReference>
<name>A0ABU9AZ87_9BACT</name>
<dbReference type="PANTHER" id="PTHR30386">
    <property type="entry name" value="MEMBRANE FUSION SUBUNIT OF EMRAB-TOLC MULTIDRUG EFFLUX PUMP"/>
    <property type="match status" value="1"/>
</dbReference>
<proteinExistence type="predicted"/>
<evidence type="ECO:0000256" key="4">
    <source>
        <dbReference type="ARBA" id="ARBA00023136"/>
    </source>
</evidence>
<comment type="caution">
    <text evidence="8">The sequence shown here is derived from an EMBL/GenBank/DDBJ whole genome shotgun (WGS) entry which is preliminary data.</text>
</comment>
<keyword evidence="5" id="KW-0175">Coiled coil</keyword>
<evidence type="ECO:0000313" key="8">
    <source>
        <dbReference type="EMBL" id="MEK7952057.1"/>
    </source>
</evidence>
<dbReference type="EMBL" id="JBBUKT010000006">
    <property type="protein sequence ID" value="MEK7952057.1"/>
    <property type="molecule type" value="Genomic_DNA"/>
</dbReference>
<dbReference type="InterPro" id="IPR058792">
    <property type="entry name" value="Beta-barrel_RND_2"/>
</dbReference>
<comment type="subcellular location">
    <subcellularLocation>
        <location evidence="1">Membrane</location>
        <topology evidence="1">Single-pass membrane protein</topology>
    </subcellularLocation>
</comment>
<dbReference type="Gene3D" id="2.40.50.100">
    <property type="match status" value="1"/>
</dbReference>
<evidence type="ECO:0000313" key="9">
    <source>
        <dbReference type="Proteomes" id="UP001371305"/>
    </source>
</evidence>